<dbReference type="InterPro" id="IPR001623">
    <property type="entry name" value="DnaJ_domain"/>
</dbReference>
<organism evidence="3 4">
    <name type="scientific">Stutzerimonas stutzeri</name>
    <name type="common">Pseudomonas stutzeri</name>
    <dbReference type="NCBI Taxonomy" id="316"/>
    <lineage>
        <taxon>Bacteria</taxon>
        <taxon>Pseudomonadati</taxon>
        <taxon>Pseudomonadota</taxon>
        <taxon>Gammaproteobacteria</taxon>
        <taxon>Pseudomonadales</taxon>
        <taxon>Pseudomonadaceae</taxon>
        <taxon>Stutzerimonas</taxon>
    </lineage>
</organism>
<keyword evidence="1" id="KW-0143">Chaperone</keyword>
<accession>A0A2N8S2D2</accession>
<comment type="caution">
    <text evidence="3">The sequence shown here is derived from an EMBL/GenBank/DDBJ whole genome shotgun (WGS) entry which is preliminary data.</text>
</comment>
<dbReference type="EMBL" id="POUN01000003">
    <property type="protein sequence ID" value="PNF80774.1"/>
    <property type="molecule type" value="Genomic_DNA"/>
</dbReference>
<dbReference type="InterPro" id="IPR021059">
    <property type="entry name" value="DnaJ-related_N"/>
</dbReference>
<reference evidence="3 4" key="1">
    <citation type="submission" date="2018-01" db="EMBL/GenBank/DDBJ databases">
        <title>Denitrification phenotypes of diverse strains of Pseudomonas stutzeri.</title>
        <authorList>
            <person name="Milligan D.A."/>
            <person name="Bergaust L."/>
            <person name="Bakken L.R."/>
            <person name="Frostegard A."/>
        </authorList>
    </citation>
    <scope>NUCLEOTIDE SEQUENCE [LARGE SCALE GENOMIC DNA]</scope>
    <source>
        <strain evidence="3 4">KC</strain>
    </source>
</reference>
<dbReference type="AlphaFoldDB" id="A0A2N8S2D2"/>
<dbReference type="OrthoDB" id="581986at2"/>
<protein>
    <submittedName>
        <fullName evidence="3">Molecular chaperone DnaJ</fullName>
    </submittedName>
</protein>
<dbReference type="Proteomes" id="UP000235925">
    <property type="component" value="Unassembled WGS sequence"/>
</dbReference>
<dbReference type="RefSeq" id="WP_102825099.1">
    <property type="nucleotide sequence ID" value="NZ_CP139348.1"/>
</dbReference>
<feature type="domain" description="J" evidence="2">
    <location>
        <begin position="141"/>
        <end position="196"/>
    </location>
</feature>
<proteinExistence type="predicted"/>
<dbReference type="SMART" id="SM00271">
    <property type="entry name" value="DnaJ"/>
    <property type="match status" value="1"/>
</dbReference>
<dbReference type="Gene3D" id="1.10.287.110">
    <property type="entry name" value="DnaJ domain"/>
    <property type="match status" value="1"/>
</dbReference>
<gene>
    <name evidence="3" type="ORF">CXK92_11225</name>
</gene>
<sequence>MDELSPALDLPDHLLILLQDQPEGCSEYELIQQLKRRHSTHIPNLSLTDKLVLFRTHFLVFNGLYLLRDRLWANASGHLQISALHVQLLPYTNVDAGLSEQDVLREYYLDLSNLKDTGEDEVERLLASFWTRMQGTDEKRAALELFELSSVQPLTLEVIKRRYRQLVGLHHPDRGGSTQRLQSINLAMEILQRYYR</sequence>
<dbReference type="CDD" id="cd06257">
    <property type="entry name" value="DnaJ"/>
    <property type="match status" value="1"/>
</dbReference>
<evidence type="ECO:0000313" key="4">
    <source>
        <dbReference type="Proteomes" id="UP000235925"/>
    </source>
</evidence>
<dbReference type="SUPFAM" id="SSF46565">
    <property type="entry name" value="Chaperone J-domain"/>
    <property type="match status" value="1"/>
</dbReference>
<evidence type="ECO:0000256" key="1">
    <source>
        <dbReference type="ARBA" id="ARBA00023186"/>
    </source>
</evidence>
<dbReference type="Pfam" id="PF12339">
    <property type="entry name" value="DNAJ_related"/>
    <property type="match status" value="1"/>
</dbReference>
<evidence type="ECO:0000259" key="2">
    <source>
        <dbReference type="PROSITE" id="PS50076"/>
    </source>
</evidence>
<dbReference type="PROSITE" id="PS50076">
    <property type="entry name" value="DNAJ_2"/>
    <property type="match status" value="1"/>
</dbReference>
<evidence type="ECO:0000313" key="3">
    <source>
        <dbReference type="EMBL" id="PNF80774.1"/>
    </source>
</evidence>
<dbReference type="InterPro" id="IPR036869">
    <property type="entry name" value="J_dom_sf"/>
</dbReference>
<name>A0A2N8S2D2_STUST</name>